<reference evidence="2 3" key="1">
    <citation type="submission" date="2024-07" db="EMBL/GenBank/DDBJ databases">
        <title>Section-level genome sequencing and comparative genomics of Aspergillus sections Usti and Cavernicolus.</title>
        <authorList>
            <consortium name="Lawrence Berkeley National Laboratory"/>
            <person name="Nybo J.L."/>
            <person name="Vesth T.C."/>
            <person name="Theobald S."/>
            <person name="Frisvad J.C."/>
            <person name="Larsen T.O."/>
            <person name="Kjaerboelling I."/>
            <person name="Rothschild-Mancinelli K."/>
            <person name="Lyhne E.K."/>
            <person name="Kogle M.E."/>
            <person name="Barry K."/>
            <person name="Clum A."/>
            <person name="Na H."/>
            <person name="Ledsgaard L."/>
            <person name="Lin J."/>
            <person name="Lipzen A."/>
            <person name="Kuo A."/>
            <person name="Riley R."/>
            <person name="Mondo S."/>
            <person name="LaButti K."/>
            <person name="Haridas S."/>
            <person name="Pangalinan J."/>
            <person name="Salamov A.A."/>
            <person name="Simmons B.A."/>
            <person name="Magnuson J.K."/>
            <person name="Chen J."/>
            <person name="Drula E."/>
            <person name="Henrissat B."/>
            <person name="Wiebenga A."/>
            <person name="Lubbers R.J."/>
            <person name="Gomes A.C."/>
            <person name="Makela M.R."/>
            <person name="Stajich J."/>
            <person name="Grigoriev I.V."/>
            <person name="Mortensen U.H."/>
            <person name="De vries R.P."/>
            <person name="Baker S.E."/>
            <person name="Andersen M.R."/>
        </authorList>
    </citation>
    <scope>NUCLEOTIDE SEQUENCE [LARGE SCALE GENOMIC DNA]</scope>
    <source>
        <strain evidence="2 3">CBS 600.67</strain>
    </source>
</reference>
<sequence>MMNGRFYYPVLSLAIYIHSFEFIMPPGALTVFQSQGLTCTYLIAVEPTFHLHISFPLVCPFR</sequence>
<evidence type="ECO:0000256" key="1">
    <source>
        <dbReference type="SAM" id="Phobius"/>
    </source>
</evidence>
<keyword evidence="3" id="KW-1185">Reference proteome</keyword>
<keyword evidence="1" id="KW-1133">Transmembrane helix</keyword>
<dbReference type="EMBL" id="JBFXLS010000029">
    <property type="protein sequence ID" value="KAL2826592.1"/>
    <property type="molecule type" value="Genomic_DNA"/>
</dbReference>
<accession>A0ABR4IG93</accession>
<proteinExistence type="predicted"/>
<organism evidence="2 3">
    <name type="scientific">Aspergillus cavernicola</name>
    <dbReference type="NCBI Taxonomy" id="176166"/>
    <lineage>
        <taxon>Eukaryota</taxon>
        <taxon>Fungi</taxon>
        <taxon>Dikarya</taxon>
        <taxon>Ascomycota</taxon>
        <taxon>Pezizomycotina</taxon>
        <taxon>Eurotiomycetes</taxon>
        <taxon>Eurotiomycetidae</taxon>
        <taxon>Eurotiales</taxon>
        <taxon>Aspergillaceae</taxon>
        <taxon>Aspergillus</taxon>
        <taxon>Aspergillus subgen. Nidulantes</taxon>
    </lineage>
</organism>
<comment type="caution">
    <text evidence="2">The sequence shown here is derived from an EMBL/GenBank/DDBJ whole genome shotgun (WGS) entry which is preliminary data.</text>
</comment>
<feature type="transmembrane region" description="Helical" evidence="1">
    <location>
        <begin position="6"/>
        <end position="24"/>
    </location>
</feature>
<dbReference type="Proteomes" id="UP001610335">
    <property type="component" value="Unassembled WGS sequence"/>
</dbReference>
<gene>
    <name evidence="2" type="ORF">BDW59DRAFT_62388</name>
</gene>
<keyword evidence="1" id="KW-0472">Membrane</keyword>
<evidence type="ECO:0000313" key="3">
    <source>
        <dbReference type="Proteomes" id="UP001610335"/>
    </source>
</evidence>
<evidence type="ECO:0000313" key="2">
    <source>
        <dbReference type="EMBL" id="KAL2826592.1"/>
    </source>
</evidence>
<name>A0ABR4IG93_9EURO</name>
<protein>
    <submittedName>
        <fullName evidence="2">Uncharacterized protein</fullName>
    </submittedName>
</protein>
<keyword evidence="1" id="KW-0812">Transmembrane</keyword>